<gene>
    <name evidence="9" type="ORF">E4O86_01620</name>
</gene>
<proteinExistence type="predicted"/>
<dbReference type="GO" id="GO:0051537">
    <property type="term" value="F:2 iron, 2 sulfur cluster binding"/>
    <property type="evidence" value="ECO:0007669"/>
    <property type="project" value="UniProtKB-KW"/>
</dbReference>
<evidence type="ECO:0000259" key="8">
    <source>
        <dbReference type="PROSITE" id="PS51384"/>
    </source>
</evidence>
<dbReference type="RefSeq" id="WP_161138766.1">
    <property type="nucleotide sequence ID" value="NZ_SPKJ01000003.1"/>
</dbReference>
<keyword evidence="2" id="KW-0001">2Fe-2S</keyword>
<dbReference type="Pfam" id="PF00970">
    <property type="entry name" value="FAD_binding_6"/>
    <property type="match status" value="1"/>
</dbReference>
<keyword evidence="1" id="KW-0285">Flavoprotein</keyword>
<dbReference type="EMBL" id="SPKJ01000003">
    <property type="protein sequence ID" value="MYZ46419.1"/>
    <property type="molecule type" value="Genomic_DNA"/>
</dbReference>
<dbReference type="InterPro" id="IPR001041">
    <property type="entry name" value="2Fe-2S_ferredoxin-type"/>
</dbReference>
<dbReference type="Pfam" id="PF00111">
    <property type="entry name" value="Fer2"/>
    <property type="match status" value="1"/>
</dbReference>
<evidence type="ECO:0000256" key="1">
    <source>
        <dbReference type="ARBA" id="ARBA00022630"/>
    </source>
</evidence>
<dbReference type="SUPFAM" id="SSF63380">
    <property type="entry name" value="Riboflavin synthase domain-like"/>
    <property type="match status" value="1"/>
</dbReference>
<organism evidence="9 10">
    <name type="scientific">Propylenella binzhouense</name>
    <dbReference type="NCBI Taxonomy" id="2555902"/>
    <lineage>
        <taxon>Bacteria</taxon>
        <taxon>Pseudomonadati</taxon>
        <taxon>Pseudomonadota</taxon>
        <taxon>Alphaproteobacteria</taxon>
        <taxon>Hyphomicrobiales</taxon>
        <taxon>Propylenellaceae</taxon>
        <taxon>Propylenella</taxon>
    </lineage>
</organism>
<dbReference type="PRINTS" id="PR00409">
    <property type="entry name" value="PHDIOXRDTASE"/>
</dbReference>
<dbReference type="SUPFAM" id="SSF54292">
    <property type="entry name" value="2Fe-2S ferredoxin-like"/>
    <property type="match status" value="1"/>
</dbReference>
<dbReference type="InterPro" id="IPR008333">
    <property type="entry name" value="Cbr1-like_FAD-bd_dom"/>
</dbReference>
<dbReference type="AlphaFoldDB" id="A0A964T1B4"/>
<dbReference type="InterPro" id="IPR001433">
    <property type="entry name" value="OxRdtase_FAD/NAD-bd"/>
</dbReference>
<feature type="domain" description="FAD-binding FR-type" evidence="8">
    <location>
        <begin position="2"/>
        <end position="104"/>
    </location>
</feature>
<dbReference type="GO" id="GO:0016491">
    <property type="term" value="F:oxidoreductase activity"/>
    <property type="evidence" value="ECO:0007669"/>
    <property type="project" value="UniProtKB-KW"/>
</dbReference>
<name>A0A964T1B4_9HYPH</name>
<keyword evidence="10" id="KW-1185">Reference proteome</keyword>
<evidence type="ECO:0000313" key="9">
    <source>
        <dbReference type="EMBL" id="MYZ46419.1"/>
    </source>
</evidence>
<sequence length="319" mass="35072">MTDQISTRLHVVDDIADGVRLYDFRPMPGATLPAFSPGSHIDVVLGPELVRSYSLCNLDESGGRYVIAIRRQDDGKGGSVTAHRTLQVGDEVRIRPPRNNFQLIENAEHSVFIAGGIGITPIFAMIQRLEKLKRSWELHYSSPTRRRAAFLAEFEALEEKEGGRVHFHSDDEHGGSIMDLRPILGTYRAGSHYYCCGPSGMIETFESLTGGFPAGSAHLERFSSDVPLSTAGSFEVEFRRLGKSVRVHEGETILQAAINAGADVAFSCEEGVCGSCETAVIEGIPDHQDLVLSKHEREANRKMMICCSRSKTPKLVLDL</sequence>
<dbReference type="OrthoDB" id="9792185at2"/>
<accession>A0A964T1B4</accession>
<dbReference type="CDD" id="cd06185">
    <property type="entry name" value="PDR_like"/>
    <property type="match status" value="1"/>
</dbReference>
<dbReference type="CDD" id="cd00207">
    <property type="entry name" value="fer2"/>
    <property type="match status" value="1"/>
</dbReference>
<keyword evidence="6" id="KW-0411">Iron-sulfur</keyword>
<dbReference type="Gene3D" id="3.10.20.30">
    <property type="match status" value="1"/>
</dbReference>
<dbReference type="InterPro" id="IPR050415">
    <property type="entry name" value="MRET"/>
</dbReference>
<evidence type="ECO:0000256" key="4">
    <source>
        <dbReference type="ARBA" id="ARBA00023002"/>
    </source>
</evidence>
<protein>
    <submittedName>
        <fullName evidence="9">Oxidoreductase</fullName>
    </submittedName>
</protein>
<evidence type="ECO:0000256" key="2">
    <source>
        <dbReference type="ARBA" id="ARBA00022714"/>
    </source>
</evidence>
<evidence type="ECO:0000259" key="7">
    <source>
        <dbReference type="PROSITE" id="PS51085"/>
    </source>
</evidence>
<dbReference type="PANTHER" id="PTHR47354:SF1">
    <property type="entry name" value="CARNITINE MONOOXYGENASE REDUCTASE SUBUNIT"/>
    <property type="match status" value="1"/>
</dbReference>
<dbReference type="Gene3D" id="3.40.50.80">
    <property type="entry name" value="Nucleotide-binding domain of ferredoxin-NADP reductase (FNR) module"/>
    <property type="match status" value="1"/>
</dbReference>
<dbReference type="InterPro" id="IPR006058">
    <property type="entry name" value="2Fe2S_fd_BS"/>
</dbReference>
<keyword evidence="5" id="KW-0408">Iron</keyword>
<dbReference type="GO" id="GO:0046872">
    <property type="term" value="F:metal ion binding"/>
    <property type="evidence" value="ECO:0007669"/>
    <property type="project" value="UniProtKB-KW"/>
</dbReference>
<comment type="caution">
    <text evidence="9">The sequence shown here is derived from an EMBL/GenBank/DDBJ whole genome shotgun (WGS) entry which is preliminary data.</text>
</comment>
<dbReference type="PROSITE" id="PS00197">
    <property type="entry name" value="2FE2S_FER_1"/>
    <property type="match status" value="1"/>
</dbReference>
<dbReference type="PANTHER" id="PTHR47354">
    <property type="entry name" value="NADH OXIDOREDUCTASE HCR"/>
    <property type="match status" value="1"/>
</dbReference>
<keyword evidence="4" id="KW-0560">Oxidoreductase</keyword>
<dbReference type="InterPro" id="IPR017927">
    <property type="entry name" value="FAD-bd_FR_type"/>
</dbReference>
<keyword evidence="3" id="KW-0479">Metal-binding</keyword>
<dbReference type="PROSITE" id="PS51085">
    <property type="entry name" value="2FE2S_FER_2"/>
    <property type="match status" value="1"/>
</dbReference>
<evidence type="ECO:0000313" key="10">
    <source>
        <dbReference type="Proteomes" id="UP000773614"/>
    </source>
</evidence>
<dbReference type="InterPro" id="IPR039261">
    <property type="entry name" value="FNR_nucleotide-bd"/>
</dbReference>
<dbReference type="PROSITE" id="PS51384">
    <property type="entry name" value="FAD_FR"/>
    <property type="match status" value="1"/>
</dbReference>
<reference evidence="9" key="1">
    <citation type="submission" date="2019-03" db="EMBL/GenBank/DDBJ databases">
        <title>Afifella sp. nov., isolated from activated sludge.</title>
        <authorList>
            <person name="Li Q."/>
            <person name="Liu Y."/>
        </authorList>
    </citation>
    <scope>NUCLEOTIDE SEQUENCE</scope>
    <source>
        <strain evidence="9">L72</strain>
    </source>
</reference>
<feature type="domain" description="2Fe-2S ferredoxin-type" evidence="7">
    <location>
        <begin position="234"/>
        <end position="319"/>
    </location>
</feature>
<dbReference type="InterPro" id="IPR036010">
    <property type="entry name" value="2Fe-2S_ferredoxin-like_sf"/>
</dbReference>
<evidence type="ECO:0000256" key="6">
    <source>
        <dbReference type="ARBA" id="ARBA00023014"/>
    </source>
</evidence>
<dbReference type="SUPFAM" id="SSF52343">
    <property type="entry name" value="Ferredoxin reductase-like, C-terminal NADP-linked domain"/>
    <property type="match status" value="1"/>
</dbReference>
<dbReference type="Pfam" id="PF00175">
    <property type="entry name" value="NAD_binding_1"/>
    <property type="match status" value="1"/>
</dbReference>
<dbReference type="Gene3D" id="2.40.30.10">
    <property type="entry name" value="Translation factors"/>
    <property type="match status" value="1"/>
</dbReference>
<evidence type="ECO:0000256" key="3">
    <source>
        <dbReference type="ARBA" id="ARBA00022723"/>
    </source>
</evidence>
<dbReference type="Proteomes" id="UP000773614">
    <property type="component" value="Unassembled WGS sequence"/>
</dbReference>
<evidence type="ECO:0000256" key="5">
    <source>
        <dbReference type="ARBA" id="ARBA00023004"/>
    </source>
</evidence>
<dbReference type="InterPro" id="IPR012675">
    <property type="entry name" value="Beta-grasp_dom_sf"/>
</dbReference>
<dbReference type="InterPro" id="IPR017938">
    <property type="entry name" value="Riboflavin_synthase-like_b-brl"/>
</dbReference>